<sequence length="278" mass="32271">MQPTDFSTSRNEILSRHQKSDSDLQNDLIILREWMKKQPHLPVDKLGDGFLEVQLLKNKFSSNESYSYFYDDYPTAPSKEASSYIPIPKLTENYERIIIGKIYNPEKWELARDIANGLILREFLSRYDYNDGEIFVVDYSNCPSSTIFSVMRANVLADALAIALKGHSSKIKQLHIISKVLPFLLNLSKPLVPAKLYSRIFAHESIESFKEKFAPCYLPKDYGGELKSLGEMRVDMDRMYSEHREELIEYVNTKSCEEKRLLKSNQEMQGTFRNLKID</sequence>
<accession>A0ABD2P3J6</accession>
<comment type="caution">
    <text evidence="2">The sequence shown here is derived from an EMBL/GenBank/DDBJ whole genome shotgun (WGS) entry which is preliminary data.</text>
</comment>
<feature type="domain" description="CRAL-TRIO" evidence="1">
    <location>
        <begin position="129"/>
        <end position="224"/>
    </location>
</feature>
<dbReference type="PANTHER" id="PTHR10174:SF222">
    <property type="entry name" value="GH10083P-RELATED"/>
    <property type="match status" value="1"/>
</dbReference>
<gene>
    <name evidence="2" type="ORF">HHI36_000051</name>
</gene>
<dbReference type="InterPro" id="IPR036865">
    <property type="entry name" value="CRAL-TRIO_dom_sf"/>
</dbReference>
<dbReference type="EMBL" id="JABFTP020000185">
    <property type="protein sequence ID" value="KAL3285520.1"/>
    <property type="molecule type" value="Genomic_DNA"/>
</dbReference>
<evidence type="ECO:0000259" key="1">
    <source>
        <dbReference type="Pfam" id="PF00650"/>
    </source>
</evidence>
<keyword evidence="3" id="KW-1185">Reference proteome</keyword>
<dbReference type="Pfam" id="PF00650">
    <property type="entry name" value="CRAL_TRIO"/>
    <property type="match status" value="1"/>
</dbReference>
<dbReference type="Proteomes" id="UP001516400">
    <property type="component" value="Unassembled WGS sequence"/>
</dbReference>
<dbReference type="Gene3D" id="1.20.5.1200">
    <property type="entry name" value="Alpha-tocopherol transfer"/>
    <property type="match status" value="1"/>
</dbReference>
<evidence type="ECO:0000313" key="3">
    <source>
        <dbReference type="Proteomes" id="UP001516400"/>
    </source>
</evidence>
<name>A0ABD2P3J6_9CUCU</name>
<dbReference type="Gene3D" id="3.40.525.10">
    <property type="entry name" value="CRAL-TRIO lipid binding domain"/>
    <property type="match status" value="1"/>
</dbReference>
<proteinExistence type="predicted"/>
<dbReference type="InterPro" id="IPR001251">
    <property type="entry name" value="CRAL-TRIO_dom"/>
</dbReference>
<reference evidence="2 3" key="1">
    <citation type="journal article" date="2021" name="BMC Biol.">
        <title>Horizontally acquired antibacterial genes associated with adaptive radiation of ladybird beetles.</title>
        <authorList>
            <person name="Li H.S."/>
            <person name="Tang X.F."/>
            <person name="Huang Y.H."/>
            <person name="Xu Z.Y."/>
            <person name="Chen M.L."/>
            <person name="Du X.Y."/>
            <person name="Qiu B.Y."/>
            <person name="Chen P.T."/>
            <person name="Zhang W."/>
            <person name="Slipinski A."/>
            <person name="Escalona H.E."/>
            <person name="Waterhouse R.M."/>
            <person name="Zwick A."/>
            <person name="Pang H."/>
        </authorList>
    </citation>
    <scope>NUCLEOTIDE SEQUENCE [LARGE SCALE GENOMIC DNA]</scope>
    <source>
        <strain evidence="2">SYSU2018</strain>
    </source>
</reference>
<dbReference type="SUPFAM" id="SSF52087">
    <property type="entry name" value="CRAL/TRIO domain"/>
    <property type="match status" value="1"/>
</dbReference>
<dbReference type="PANTHER" id="PTHR10174">
    <property type="entry name" value="ALPHA-TOCOPHEROL TRANSFER PROTEIN-RELATED"/>
    <property type="match status" value="1"/>
</dbReference>
<dbReference type="AlphaFoldDB" id="A0ABD2P3J6"/>
<evidence type="ECO:0000313" key="2">
    <source>
        <dbReference type="EMBL" id="KAL3285520.1"/>
    </source>
</evidence>
<protein>
    <recommendedName>
        <fullName evidence="1">CRAL-TRIO domain-containing protein</fullName>
    </recommendedName>
</protein>
<organism evidence="2 3">
    <name type="scientific">Cryptolaemus montrouzieri</name>
    <dbReference type="NCBI Taxonomy" id="559131"/>
    <lineage>
        <taxon>Eukaryota</taxon>
        <taxon>Metazoa</taxon>
        <taxon>Ecdysozoa</taxon>
        <taxon>Arthropoda</taxon>
        <taxon>Hexapoda</taxon>
        <taxon>Insecta</taxon>
        <taxon>Pterygota</taxon>
        <taxon>Neoptera</taxon>
        <taxon>Endopterygota</taxon>
        <taxon>Coleoptera</taxon>
        <taxon>Polyphaga</taxon>
        <taxon>Cucujiformia</taxon>
        <taxon>Coccinelloidea</taxon>
        <taxon>Coccinellidae</taxon>
        <taxon>Scymninae</taxon>
        <taxon>Scymnini</taxon>
        <taxon>Cryptolaemus</taxon>
    </lineage>
</organism>